<dbReference type="InterPro" id="IPR036612">
    <property type="entry name" value="KH_dom_type_1_sf"/>
</dbReference>
<evidence type="ECO:0000256" key="1">
    <source>
        <dbReference type="ARBA" id="ARBA00022737"/>
    </source>
</evidence>
<feature type="compositionally biased region" description="Basic and acidic residues" evidence="3">
    <location>
        <begin position="25"/>
        <end position="34"/>
    </location>
</feature>
<feature type="region of interest" description="Disordered" evidence="3">
    <location>
        <begin position="230"/>
        <end position="292"/>
    </location>
</feature>
<name>A0A443NMI7_9MAGN</name>
<dbReference type="InterPro" id="IPR004087">
    <property type="entry name" value="KH_dom"/>
</dbReference>
<dbReference type="Gene3D" id="3.30.1370.10">
    <property type="entry name" value="K Homology domain, type 1"/>
    <property type="match status" value="1"/>
</dbReference>
<evidence type="ECO:0000313" key="5">
    <source>
        <dbReference type="EMBL" id="RWR79699.1"/>
    </source>
</evidence>
<keyword evidence="2" id="KW-0694">RNA-binding</keyword>
<comment type="caution">
    <text evidence="5">The sequence shown here is derived from an EMBL/GenBank/DDBJ whole genome shotgun (WGS) entry which is preliminary data.</text>
</comment>
<evidence type="ECO:0000256" key="3">
    <source>
        <dbReference type="SAM" id="MobiDB-lite"/>
    </source>
</evidence>
<reference evidence="5 6" key="1">
    <citation type="journal article" date="2019" name="Nat. Plants">
        <title>Stout camphor tree genome fills gaps in understanding of flowering plant genome evolution.</title>
        <authorList>
            <person name="Chaw S.M."/>
            <person name="Liu Y.C."/>
            <person name="Wu Y.W."/>
            <person name="Wang H.Y."/>
            <person name="Lin C.I."/>
            <person name="Wu C.S."/>
            <person name="Ke H.M."/>
            <person name="Chang L.Y."/>
            <person name="Hsu C.Y."/>
            <person name="Yang H.T."/>
            <person name="Sudianto E."/>
            <person name="Hsu M.H."/>
            <person name="Wu K.P."/>
            <person name="Wang L.N."/>
            <person name="Leebens-Mack J.H."/>
            <person name="Tsai I.J."/>
        </authorList>
    </citation>
    <scope>NUCLEOTIDE SEQUENCE [LARGE SCALE GENOMIC DNA]</scope>
    <source>
        <strain evidence="6">cv. Chaw 1501</strain>
        <tissue evidence="5">Young leaves</tissue>
    </source>
</reference>
<evidence type="ECO:0000256" key="2">
    <source>
        <dbReference type="PROSITE-ProRule" id="PRU00117"/>
    </source>
</evidence>
<feature type="domain" description="K Homology" evidence="4">
    <location>
        <begin position="134"/>
        <end position="209"/>
    </location>
</feature>
<dbReference type="PROSITE" id="PS50084">
    <property type="entry name" value="KH_TYPE_1"/>
    <property type="match status" value="3"/>
</dbReference>
<evidence type="ECO:0000259" key="4">
    <source>
        <dbReference type="SMART" id="SM00322"/>
    </source>
</evidence>
<protein>
    <submittedName>
        <fullName evidence="5">Flowering locus K domain-containing protein</fullName>
    </submittedName>
</protein>
<organism evidence="5 6">
    <name type="scientific">Cinnamomum micranthum f. kanehirae</name>
    <dbReference type="NCBI Taxonomy" id="337451"/>
    <lineage>
        <taxon>Eukaryota</taxon>
        <taxon>Viridiplantae</taxon>
        <taxon>Streptophyta</taxon>
        <taxon>Embryophyta</taxon>
        <taxon>Tracheophyta</taxon>
        <taxon>Spermatophyta</taxon>
        <taxon>Magnoliopsida</taxon>
        <taxon>Magnoliidae</taxon>
        <taxon>Laurales</taxon>
        <taxon>Lauraceae</taxon>
        <taxon>Cinnamomum</taxon>
    </lineage>
</organism>
<dbReference type="Pfam" id="PF00013">
    <property type="entry name" value="KH_1"/>
    <property type="match status" value="3"/>
</dbReference>
<dbReference type="CDD" id="cd22461">
    <property type="entry name" value="KH-I_PEPPER_like_rpt3"/>
    <property type="match status" value="1"/>
</dbReference>
<keyword evidence="1" id="KW-0677">Repeat</keyword>
<feature type="domain" description="K Homology" evidence="4">
    <location>
        <begin position="45"/>
        <end position="118"/>
    </location>
</feature>
<feature type="domain" description="K Homology" evidence="4">
    <location>
        <begin position="335"/>
        <end position="405"/>
    </location>
</feature>
<sequence>MAAQVEDFGEPDMTGAQGNSHPQNHGRDEDSGVAVAEKRWPGWPGESVFRILVPVQKVGGIIGRKGEFIKKMCEESRARIKILDGHPGMPERAVMVSAKEEPDVSVPPAMDGLLRVHKRVVDGLDSDAANAPPSTVSTRLLVAATQAASLIGRQGATIKSIQEASNCVIRVLGTEDLPVFALQDDRIVEIQGEPEGVHKAVELTASHLRKFLVDRSVIPLFENHMTMPPNPHMDQNMPPPYWGHPQGPPPNAGGPAYGGNPQYMPPGPPRQHDNYYPPSDLPPLDKQSHQGFPAFGRDAPMGINPSSNTPAPPQQMISQLKSNFLGSLIEEWPCLQVTQHMQIPLSYADAVIGTAGASISYIRRASGATITIQETRGVPGEMTVEINGTATQVQTAQQLIQNFMAEAAGPAQNPVDSQQGSWPNPVGSADPGYNSYQSHGSIYTSPPSNAGHTVGPAGGNAGHAGGGYGTVYGSNYGY</sequence>
<feature type="compositionally biased region" description="Pro residues" evidence="3">
    <location>
        <begin position="237"/>
        <end position="252"/>
    </location>
</feature>
<feature type="region of interest" description="Disordered" evidence="3">
    <location>
        <begin position="1"/>
        <end position="34"/>
    </location>
</feature>
<dbReference type="SMART" id="SM00322">
    <property type="entry name" value="KH"/>
    <property type="match status" value="3"/>
</dbReference>
<dbReference type="GO" id="GO:0003723">
    <property type="term" value="F:RNA binding"/>
    <property type="evidence" value="ECO:0007669"/>
    <property type="project" value="UniProtKB-UniRule"/>
</dbReference>
<keyword evidence="6" id="KW-1185">Reference proteome</keyword>
<proteinExistence type="predicted"/>
<dbReference type="CDD" id="cd22460">
    <property type="entry name" value="KH-I_PEPPER_rpt2_like"/>
    <property type="match status" value="1"/>
</dbReference>
<dbReference type="CDD" id="cd22459">
    <property type="entry name" value="KH-I_PEPPER_rpt1_like"/>
    <property type="match status" value="1"/>
</dbReference>
<evidence type="ECO:0000313" key="6">
    <source>
        <dbReference type="Proteomes" id="UP000283530"/>
    </source>
</evidence>
<dbReference type="OrthoDB" id="442947at2759"/>
<accession>A0A443NMI7</accession>
<dbReference type="STRING" id="337451.A0A443NMI7"/>
<dbReference type="EMBL" id="QPKB01000003">
    <property type="protein sequence ID" value="RWR79699.1"/>
    <property type="molecule type" value="Genomic_DNA"/>
</dbReference>
<dbReference type="SUPFAM" id="SSF54791">
    <property type="entry name" value="Eukaryotic type KH-domain (KH-domain type I)"/>
    <property type="match status" value="3"/>
</dbReference>
<dbReference type="AlphaFoldDB" id="A0A443NMI7"/>
<dbReference type="InterPro" id="IPR004088">
    <property type="entry name" value="KH_dom_type_1"/>
</dbReference>
<gene>
    <name evidence="5" type="ORF">CKAN_00829100</name>
</gene>
<dbReference type="PANTHER" id="PTHR10288">
    <property type="entry name" value="KH DOMAIN CONTAINING RNA BINDING PROTEIN"/>
    <property type="match status" value="1"/>
</dbReference>
<dbReference type="Proteomes" id="UP000283530">
    <property type="component" value="Unassembled WGS sequence"/>
</dbReference>
<feature type="region of interest" description="Disordered" evidence="3">
    <location>
        <begin position="410"/>
        <end position="429"/>
    </location>
</feature>
<dbReference type="Gene3D" id="3.30.310.210">
    <property type="match status" value="1"/>
</dbReference>